<sequence>MTVIYTSGWLGSILPCDRFILRLDSSILFIHTLPSSSFHDLPDLFMSKYIFFIHSTILDDKIIYMTQYENCL</sequence>
<gene>
    <name evidence="1" type="ORF">MA16_Dca002525</name>
</gene>
<evidence type="ECO:0000313" key="2">
    <source>
        <dbReference type="Proteomes" id="UP000233837"/>
    </source>
</evidence>
<reference evidence="1 2" key="1">
    <citation type="journal article" date="2016" name="Sci. Rep.">
        <title>The Dendrobium catenatum Lindl. genome sequence provides insights into polysaccharide synthase, floral development and adaptive evolution.</title>
        <authorList>
            <person name="Zhang G.Q."/>
            <person name="Xu Q."/>
            <person name="Bian C."/>
            <person name="Tsai W.C."/>
            <person name="Yeh C.M."/>
            <person name="Liu K.W."/>
            <person name="Yoshida K."/>
            <person name="Zhang L.S."/>
            <person name="Chang S.B."/>
            <person name="Chen F."/>
            <person name="Shi Y."/>
            <person name="Su Y.Y."/>
            <person name="Zhang Y.Q."/>
            <person name="Chen L.J."/>
            <person name="Yin Y."/>
            <person name="Lin M."/>
            <person name="Huang H."/>
            <person name="Deng H."/>
            <person name="Wang Z.W."/>
            <person name="Zhu S.L."/>
            <person name="Zhao X."/>
            <person name="Deng C."/>
            <person name="Niu S.C."/>
            <person name="Huang J."/>
            <person name="Wang M."/>
            <person name="Liu G.H."/>
            <person name="Yang H.J."/>
            <person name="Xiao X.J."/>
            <person name="Hsiao Y.Y."/>
            <person name="Wu W.L."/>
            <person name="Chen Y.Y."/>
            <person name="Mitsuda N."/>
            <person name="Ohme-Takagi M."/>
            <person name="Luo Y.B."/>
            <person name="Van de Peer Y."/>
            <person name="Liu Z.J."/>
        </authorList>
    </citation>
    <scope>NUCLEOTIDE SEQUENCE [LARGE SCALE GENOMIC DNA]</scope>
    <source>
        <tissue evidence="1">The whole plant</tissue>
    </source>
</reference>
<dbReference type="AlphaFoldDB" id="A0A2I0W0R4"/>
<dbReference type="EMBL" id="KZ503041">
    <property type="protein sequence ID" value="PKU69255.1"/>
    <property type="molecule type" value="Genomic_DNA"/>
</dbReference>
<evidence type="ECO:0000313" key="1">
    <source>
        <dbReference type="EMBL" id="PKU69255.1"/>
    </source>
</evidence>
<reference evidence="1 2" key="2">
    <citation type="journal article" date="2017" name="Nature">
        <title>The Apostasia genome and the evolution of orchids.</title>
        <authorList>
            <person name="Zhang G.Q."/>
            <person name="Liu K.W."/>
            <person name="Li Z."/>
            <person name="Lohaus R."/>
            <person name="Hsiao Y.Y."/>
            <person name="Niu S.C."/>
            <person name="Wang J.Y."/>
            <person name="Lin Y.C."/>
            <person name="Xu Q."/>
            <person name="Chen L.J."/>
            <person name="Yoshida K."/>
            <person name="Fujiwara S."/>
            <person name="Wang Z.W."/>
            <person name="Zhang Y.Q."/>
            <person name="Mitsuda N."/>
            <person name="Wang M."/>
            <person name="Liu G.H."/>
            <person name="Pecoraro L."/>
            <person name="Huang H.X."/>
            <person name="Xiao X.J."/>
            <person name="Lin M."/>
            <person name="Wu X.Y."/>
            <person name="Wu W.L."/>
            <person name="Chen Y.Y."/>
            <person name="Chang S.B."/>
            <person name="Sakamoto S."/>
            <person name="Ohme-Takagi M."/>
            <person name="Yagi M."/>
            <person name="Zeng S.J."/>
            <person name="Shen C.Y."/>
            <person name="Yeh C.M."/>
            <person name="Luo Y.B."/>
            <person name="Tsai W.C."/>
            <person name="Van de Peer Y."/>
            <person name="Liu Z.J."/>
        </authorList>
    </citation>
    <scope>NUCLEOTIDE SEQUENCE [LARGE SCALE GENOMIC DNA]</scope>
    <source>
        <tissue evidence="1">The whole plant</tissue>
    </source>
</reference>
<dbReference type="Proteomes" id="UP000233837">
    <property type="component" value="Unassembled WGS sequence"/>
</dbReference>
<name>A0A2I0W0R4_9ASPA</name>
<keyword evidence="2" id="KW-1185">Reference proteome</keyword>
<proteinExistence type="predicted"/>
<accession>A0A2I0W0R4</accession>
<protein>
    <submittedName>
        <fullName evidence="1">Uncharacterized protein</fullName>
    </submittedName>
</protein>
<organism evidence="1 2">
    <name type="scientific">Dendrobium catenatum</name>
    <dbReference type="NCBI Taxonomy" id="906689"/>
    <lineage>
        <taxon>Eukaryota</taxon>
        <taxon>Viridiplantae</taxon>
        <taxon>Streptophyta</taxon>
        <taxon>Embryophyta</taxon>
        <taxon>Tracheophyta</taxon>
        <taxon>Spermatophyta</taxon>
        <taxon>Magnoliopsida</taxon>
        <taxon>Liliopsida</taxon>
        <taxon>Asparagales</taxon>
        <taxon>Orchidaceae</taxon>
        <taxon>Epidendroideae</taxon>
        <taxon>Malaxideae</taxon>
        <taxon>Dendrobiinae</taxon>
        <taxon>Dendrobium</taxon>
    </lineage>
</organism>